<evidence type="ECO:0008006" key="15">
    <source>
        <dbReference type="Google" id="ProtNLM"/>
    </source>
</evidence>
<dbReference type="Pfam" id="PF00593">
    <property type="entry name" value="TonB_dep_Rec_b-barrel"/>
    <property type="match status" value="1"/>
</dbReference>
<keyword evidence="3 8" id="KW-1134">Transmembrane beta strand</keyword>
<feature type="domain" description="TonB-dependent receptor plug" evidence="12">
    <location>
        <begin position="52"/>
        <end position="158"/>
    </location>
</feature>
<protein>
    <recommendedName>
        <fullName evidence="15">TonB-dependent receptor</fullName>
    </recommendedName>
</protein>
<accession>A0A1Y5FD98</accession>
<keyword evidence="2 8" id="KW-0813">Transport</keyword>
<dbReference type="PANTHER" id="PTHR30442:SF0">
    <property type="entry name" value="FE(3+) DICITRATE TRANSPORT PROTEIN FECA"/>
    <property type="match status" value="1"/>
</dbReference>
<evidence type="ECO:0000259" key="12">
    <source>
        <dbReference type="Pfam" id="PF07715"/>
    </source>
</evidence>
<evidence type="ECO:0000256" key="7">
    <source>
        <dbReference type="ARBA" id="ARBA00023237"/>
    </source>
</evidence>
<dbReference type="Pfam" id="PF07715">
    <property type="entry name" value="Plug"/>
    <property type="match status" value="1"/>
</dbReference>
<evidence type="ECO:0000256" key="6">
    <source>
        <dbReference type="ARBA" id="ARBA00023136"/>
    </source>
</evidence>
<dbReference type="AlphaFoldDB" id="A0A1Y5FD98"/>
<dbReference type="Proteomes" id="UP000196531">
    <property type="component" value="Unassembled WGS sequence"/>
</dbReference>
<gene>
    <name evidence="13" type="ORF">A9Q84_11475</name>
</gene>
<comment type="caution">
    <text evidence="13">The sequence shown here is derived from an EMBL/GenBank/DDBJ whole genome shotgun (WGS) entry which is preliminary data.</text>
</comment>
<sequence>MKFLLALLYISSSFAQQVETNLNQLAPAPSSEQSSDGTVYIFGAKEQTFTETGSAHIVTEEELKKFNYEDIGKILKKVPGVNLQEEDGYGLRPNIGMRGTHPHRSKKVTIMEDGILIGPAPYSAPAAYYFPLTLKTKSVEVFKGPATIKYGPNSIGGAVNMVTHSIPKKLTSELVFTGGSLQRIGLFTGSTNRNSAWMIEYNNLSSDGFKTLPSGKNTGFKKNDFLLKGNIFSGTTGAKKQNLLVKLGYSDEDSNATYLGLARDDFKNDPYQRYTASENDKMLNDHYLVQLLYDIDLNSDLSLNIKTYRHQFHRNWSKLNGFNNGIKISEVIDDPSSGVNQYYYDILRGVEDTSANNGSDLLVIGDNDRRYLSTGIQTELNYFIDDGLNNEHEISLGLRYHKDQVKRHHTENLFNMKDSALVSSDVATRSTTKNKDSSTAITLFLQDEIQIGDLKVQIGGRVEKVKVNREDFISGLSHSRDDEYFVPGAGVFYEFTREFGVLAGINKGLTIVGPGQSDKVHPGESLNLETGARYNGIFYAETIGFYSDYSNIKGTCSFSAGCDNSQLTQEFNGGKARIYGLEAVISKDFNFGKWRFPMSLNYTFTRAEFSESRKSENEEWGIGQINVGDPLPYIPMQRYSASFGVQNSDLTTELSFNWQDKMYDQAVDVGRKEISGYGTVDLALHYQVMKTAKVFAKVENLTGNEYLVSYRPYGARPGKPRMISGGLKYKF</sequence>
<feature type="domain" description="TonB-dependent receptor-like beta-barrel" evidence="11">
    <location>
        <begin position="253"/>
        <end position="701"/>
    </location>
</feature>
<keyword evidence="5 9" id="KW-0798">TonB box</keyword>
<dbReference type="Gene3D" id="2.40.170.20">
    <property type="entry name" value="TonB-dependent receptor, beta-barrel domain"/>
    <property type="match status" value="1"/>
</dbReference>
<dbReference type="Gene3D" id="2.170.130.10">
    <property type="entry name" value="TonB-dependent receptor, plug domain"/>
    <property type="match status" value="1"/>
</dbReference>
<feature type="signal peptide" evidence="10">
    <location>
        <begin position="1"/>
        <end position="15"/>
    </location>
</feature>
<evidence type="ECO:0000313" key="13">
    <source>
        <dbReference type="EMBL" id="OUR96949.1"/>
    </source>
</evidence>
<keyword evidence="6 8" id="KW-0472">Membrane</keyword>
<name>A0A1Y5FD98_9BACT</name>
<evidence type="ECO:0000256" key="4">
    <source>
        <dbReference type="ARBA" id="ARBA00022692"/>
    </source>
</evidence>
<evidence type="ECO:0000256" key="2">
    <source>
        <dbReference type="ARBA" id="ARBA00022448"/>
    </source>
</evidence>
<organism evidence="13 14">
    <name type="scientific">Halobacteriovorax marinus</name>
    <dbReference type="NCBI Taxonomy" id="97084"/>
    <lineage>
        <taxon>Bacteria</taxon>
        <taxon>Pseudomonadati</taxon>
        <taxon>Bdellovibrionota</taxon>
        <taxon>Bacteriovoracia</taxon>
        <taxon>Bacteriovoracales</taxon>
        <taxon>Halobacteriovoraceae</taxon>
        <taxon>Halobacteriovorax</taxon>
    </lineage>
</organism>
<dbReference type="InterPro" id="IPR036942">
    <property type="entry name" value="Beta-barrel_TonB_sf"/>
</dbReference>
<evidence type="ECO:0000256" key="8">
    <source>
        <dbReference type="PROSITE-ProRule" id="PRU01360"/>
    </source>
</evidence>
<comment type="subcellular location">
    <subcellularLocation>
        <location evidence="1 8">Cell outer membrane</location>
        <topology evidence="1 8">Multi-pass membrane protein</topology>
    </subcellularLocation>
</comment>
<reference evidence="14" key="1">
    <citation type="journal article" date="2017" name="Proc. Natl. Acad. Sci. U.S.A.">
        <title>Simulation of Deepwater Horizon oil plume reveals substrate specialization within a complex community of hydrocarbon-degraders.</title>
        <authorList>
            <person name="Hu P."/>
            <person name="Dubinsky E.A."/>
            <person name="Probst A.J."/>
            <person name="Wang J."/>
            <person name="Sieber C.M.K."/>
            <person name="Tom L.M."/>
            <person name="Gardinali P."/>
            <person name="Banfield J.F."/>
            <person name="Atlas R.M."/>
            <person name="Andersen G.L."/>
        </authorList>
    </citation>
    <scope>NUCLEOTIDE SEQUENCE [LARGE SCALE GENOMIC DNA]</scope>
</reference>
<evidence type="ECO:0000256" key="3">
    <source>
        <dbReference type="ARBA" id="ARBA00022452"/>
    </source>
</evidence>
<keyword evidence="10" id="KW-0732">Signal</keyword>
<comment type="similarity">
    <text evidence="8 9">Belongs to the TonB-dependent receptor family.</text>
</comment>
<dbReference type="InterPro" id="IPR039426">
    <property type="entry name" value="TonB-dep_rcpt-like"/>
</dbReference>
<dbReference type="InterPro" id="IPR000531">
    <property type="entry name" value="Beta-barrel_TonB"/>
</dbReference>
<dbReference type="SUPFAM" id="SSF56935">
    <property type="entry name" value="Porins"/>
    <property type="match status" value="1"/>
</dbReference>
<evidence type="ECO:0000313" key="14">
    <source>
        <dbReference type="Proteomes" id="UP000196531"/>
    </source>
</evidence>
<evidence type="ECO:0000256" key="9">
    <source>
        <dbReference type="RuleBase" id="RU003357"/>
    </source>
</evidence>
<dbReference type="PANTHER" id="PTHR30442">
    <property type="entry name" value="IRON III DICITRATE TRANSPORT PROTEIN FECA"/>
    <property type="match status" value="1"/>
</dbReference>
<keyword evidence="7 8" id="KW-0998">Cell outer membrane</keyword>
<evidence type="ECO:0000259" key="11">
    <source>
        <dbReference type="Pfam" id="PF00593"/>
    </source>
</evidence>
<dbReference type="GO" id="GO:0033214">
    <property type="term" value="P:siderophore-iron import into cell"/>
    <property type="evidence" value="ECO:0007669"/>
    <property type="project" value="TreeGrafter"/>
</dbReference>
<dbReference type="InterPro" id="IPR037066">
    <property type="entry name" value="Plug_dom_sf"/>
</dbReference>
<evidence type="ECO:0000256" key="1">
    <source>
        <dbReference type="ARBA" id="ARBA00004571"/>
    </source>
</evidence>
<dbReference type="InterPro" id="IPR012910">
    <property type="entry name" value="Plug_dom"/>
</dbReference>
<dbReference type="EMBL" id="MAAO01000006">
    <property type="protein sequence ID" value="OUR96949.1"/>
    <property type="molecule type" value="Genomic_DNA"/>
</dbReference>
<keyword evidence="4 8" id="KW-0812">Transmembrane</keyword>
<evidence type="ECO:0000256" key="5">
    <source>
        <dbReference type="ARBA" id="ARBA00023077"/>
    </source>
</evidence>
<dbReference type="GO" id="GO:0009279">
    <property type="term" value="C:cell outer membrane"/>
    <property type="evidence" value="ECO:0007669"/>
    <property type="project" value="UniProtKB-SubCell"/>
</dbReference>
<proteinExistence type="inferred from homology"/>
<dbReference type="PROSITE" id="PS52016">
    <property type="entry name" value="TONB_DEPENDENT_REC_3"/>
    <property type="match status" value="1"/>
</dbReference>
<evidence type="ECO:0000256" key="10">
    <source>
        <dbReference type="SAM" id="SignalP"/>
    </source>
</evidence>
<feature type="chain" id="PRO_5013391489" description="TonB-dependent receptor" evidence="10">
    <location>
        <begin position="16"/>
        <end position="731"/>
    </location>
</feature>